<protein>
    <submittedName>
        <fullName evidence="1">Gliding motility-associated C-terminal domain-containing protein</fullName>
    </submittedName>
</protein>
<dbReference type="Gene3D" id="2.60.120.260">
    <property type="entry name" value="Galactose-binding domain-like"/>
    <property type="match status" value="1"/>
</dbReference>
<dbReference type="InParanoid" id="A0A1H9KWF0"/>
<dbReference type="InterPro" id="IPR013783">
    <property type="entry name" value="Ig-like_fold"/>
</dbReference>
<keyword evidence="2" id="KW-1185">Reference proteome</keyword>
<sequence>MASLLAASNFLLGQRCGYTDTIAIDAIGETDITISIENYLNNDLSDPDQGLCGISLYFQHSYVYDLSVSVTSPAGQTVEFIGPVNAQTRPPTNLARWFIDFLACDSTAAPDAGATGQWNNNSGFNWPAFGLFQGDYFPAMGCFSDLNTGPVNGDWTITFNNSRTGQQGRATYLLLTFCDDANSEGPCCFANAGELETEPLIETCEFPDDLPLSFPPRYRQPRPDADLYGYTYLIARNDSVLFTQDDINLAGFPAAEYEICGLSYREGELPLLPLDGSFEFDQLRQDFADVQPTLCADLTPVCQLVRLLPPPDTTFMDRIVCTGGSVTVGTEVYNTTGVFPNTLVDQFGCDSVVVLDLQVVQVLRETVDTTICAEGFFSVGQNDYVLPGNYVDTIPSVLGCDSIVTLNLDVADPIRFDTTLSICAGDTFFVGEEPFFESIIDSRRIQAVNGCDSFVQFNLRVLSPEIGFSFQQDSITCRTPVAESRIFGANVAFTQSLGWFDAVGNRLSSSFVLEADTAGTYFFELVVGSRGTFCTVEDSITVTDYRFDITADLAPTQVQCTGTEEQCAIINCRNPVVGILATPSPAGPAYRYQWAAPPGGNITSADNVAEITVDAPGRYDLMITDPVTGCRFDTFFVIGIDTLQPSLAFFGHEILNCETAEINLIADTFQLRNDELEYVWTGDCLPAAVAGPSLRIDCPGMVTLTVTNQTNGCSRDTSFLIEEDLAPVNFSLAPAAAPINCFTPTQTLDGSGSSSANGLLYAWTLNGGADTIGRDPTLLIDVPGDYRLFVVDQRSRCFAEGQVTVPGDTLRPNALSGPQALTLNCFLPDTILGDAALPNRPTVEYAWVELSNPLDTIGLTAILPVSPPGGVFRLTAYDPLNGCRTADSTLVRTDFATPFLRIAEPLDFDCFTDSIVLDATQTNLSYPNTQSWSGPCVPTQTDTNRLAVYCPGTYFYTVTNLESGCSETDSVRVNLAANGVVAILPDTAFLDCDTGETRLDRRLGTDAPVVRWFRDGTPVNLVGQQPRVTVPGVYTLVLGNFNESCLDTARTVVTANCPVLSIIVPPDSITCVRSFVELDATNSFPISGAGQSTEWLIPAGAVAIVGLNPRTLRVFTPGRFGFVIRNLVDGSVDTSYVDVVRNQIDPIADAGPRDTINCYQPEVELDAGNSQQGPLLDYLWTNTSGDTIGTTQQVNVSTAGPYLLTVTQRETGCDAVDNVLIRRDTNVPGLTFSAAQIPCDTVDFAMSVLPDESGEYTYVWSGPAVLAQSSQDTVRIADVGVYVVTVTDLSNGCPAIDSVEATRLPCPPFPFLADTSLTCKSDTLRIAPTFRDPCEGCTYRWLRNGSPMPGQQDSILPVIREGVYAVIATNVFGLTDTAFASITDARILPESNAGPDRTLTCDVTSIVLGNNEEEPDFPYSYQWLTSDGTPIPGATNDSLSVSMGGEYQLLTTNLFSECIALDTVLVGYDTIPPVANAGTGRLLDCNNKRRTLDGIRSSLGNRFAYSWSGGGSELCLEGSTTLNPIVRCGGTYTITVRDTLNGCTASATTFVEVDDELPNLIPLADTTLNCNSDSVLLVGRDISSPNLLYGWEEIRSNGNLPVAESSPGIIRVGTEGNFRFSATNTISGCDNSFDVAVSADLIRPIVNAGLSDTFFCALDSLPVIGTASTASGRPLLYSWNSGTGFFVSESDSLRAHIFQPDTYYLTATDVANSCSTTDSVFIFRDTEAPVAFAGMDTTLTCDRNSLTLNGGGTTLSGQADFFWTTRDGNILTGSQTLTPLIDQEGRYQINITDPVNDCSGADIVRVSLDTLRPAAAVNLPAGNLINCFRPQVEIQGLRPITFSGGVDYSWLAPDQTVSSERTIIAADSGAYRLIVTGQRNACADTTSVSISADFAAPISTVATPLPITCIRDSVRLTPTTLEQGVRYRWLTADGDGLVVSDELTVGATGLYLLESLDQRNGCRDTVSTFVSEDQTPPVVMLADPLALNCSREFATIDGTGSSRGPDFVRQWDSPGNTAVATADLYQVRGSVPGFYSLTVSNRVNGCSTVDSVELLRSALAVDDLALEVIQPTCLDDPNGDILIMGVSGGTPPFRYRLDDGLLTDRLVYEGLPVGRYEVEVVGADGCSVSQMIDINPGPEVMVDLREDTVIRLGDSLPLNFTTNILNWDTLIWSSSGPLPSVSSDGPITVAPQVSQGYRLVVVGADGCLATDNVIIEVDETVNVYVPTAFSPNGDDNNDKIRPFFGPQVERLLSFRVYDRWGEQVYDLESDPERGGDFFGWDGNLDGKPLNPQVFIWQLEIELVDGTVLQEFGDFVLLR</sequence>
<accession>A0A1H9KWF0</accession>
<dbReference type="Gene3D" id="2.60.40.10">
    <property type="entry name" value="Immunoglobulins"/>
    <property type="match status" value="1"/>
</dbReference>
<dbReference type="InterPro" id="IPR035986">
    <property type="entry name" value="PKD_dom_sf"/>
</dbReference>
<reference evidence="2" key="1">
    <citation type="submission" date="2016-10" db="EMBL/GenBank/DDBJ databases">
        <authorList>
            <person name="Varghese N."/>
            <person name="Submissions S."/>
        </authorList>
    </citation>
    <scope>NUCLEOTIDE SEQUENCE [LARGE SCALE GENOMIC DNA]</scope>
    <source>
        <strain evidence="2">DSM 24740</strain>
    </source>
</reference>
<dbReference type="Proteomes" id="UP000199021">
    <property type="component" value="Unassembled WGS sequence"/>
</dbReference>
<evidence type="ECO:0000313" key="2">
    <source>
        <dbReference type="Proteomes" id="UP000199021"/>
    </source>
</evidence>
<gene>
    <name evidence="1" type="ORF">SAMN05444359_12221</name>
</gene>
<dbReference type="OrthoDB" id="9805017at2"/>
<name>A0A1H9KWF0_9BACT</name>
<organism evidence="1 2">
    <name type="scientific">Neolewinella agarilytica</name>
    <dbReference type="NCBI Taxonomy" id="478744"/>
    <lineage>
        <taxon>Bacteria</taxon>
        <taxon>Pseudomonadati</taxon>
        <taxon>Bacteroidota</taxon>
        <taxon>Saprospiria</taxon>
        <taxon>Saprospirales</taxon>
        <taxon>Lewinellaceae</taxon>
        <taxon>Neolewinella</taxon>
    </lineage>
</organism>
<dbReference type="SUPFAM" id="SSF49299">
    <property type="entry name" value="PKD domain"/>
    <property type="match status" value="1"/>
</dbReference>
<dbReference type="EMBL" id="FOFB01000022">
    <property type="protein sequence ID" value="SER03502.1"/>
    <property type="molecule type" value="Genomic_DNA"/>
</dbReference>
<proteinExistence type="predicted"/>
<dbReference type="RefSeq" id="WP_090171134.1">
    <property type="nucleotide sequence ID" value="NZ_FOFB01000022.1"/>
</dbReference>
<dbReference type="STRING" id="478744.SAMN05444359_12221"/>
<evidence type="ECO:0000313" key="1">
    <source>
        <dbReference type="EMBL" id="SER03502.1"/>
    </source>
</evidence>